<evidence type="ECO:0000256" key="8">
    <source>
        <dbReference type="HAMAP-Rule" id="MF_01308"/>
    </source>
</evidence>
<comment type="caution">
    <text evidence="9">The sequence shown here is derived from an EMBL/GenBank/DDBJ whole genome shotgun (WGS) entry which is preliminary data.</text>
</comment>
<keyword evidence="7 8" id="KW-0472">Membrane</keyword>
<dbReference type="RefSeq" id="WP_193925310.1">
    <property type="nucleotide sequence ID" value="NZ_JADEWL010000186.1"/>
</dbReference>
<feature type="transmembrane region" description="Helical" evidence="8">
    <location>
        <begin position="323"/>
        <end position="343"/>
    </location>
</feature>
<comment type="function">
    <text evidence="8">Required for H(+) efflux immediately after light irradiation to form a rapid H(+) concentration gradient across the thylakoid membranes. Together with PxcL, contributes to transient H(+) uptake following dark to light transition.</text>
</comment>
<keyword evidence="10" id="KW-1185">Reference proteome</keyword>
<keyword evidence="8" id="KW-0997">Cell inner membrane</keyword>
<dbReference type="PANTHER" id="PTHR33650">
    <property type="entry name" value="CHLOROPLAST ENVELOPE MEMBRANE PROTEIN-RELATED"/>
    <property type="match status" value="1"/>
</dbReference>
<protein>
    <recommendedName>
        <fullName evidence="8">Proton extrusion protein PxcA</fullName>
    </recommendedName>
</protein>
<keyword evidence="2 8" id="KW-0813">Transport</keyword>
<dbReference type="GO" id="GO:0005886">
    <property type="term" value="C:plasma membrane"/>
    <property type="evidence" value="ECO:0007669"/>
    <property type="project" value="UniProtKB-SubCell"/>
</dbReference>
<evidence type="ECO:0000256" key="5">
    <source>
        <dbReference type="ARBA" id="ARBA00022989"/>
    </source>
</evidence>
<evidence type="ECO:0000256" key="6">
    <source>
        <dbReference type="ARBA" id="ARBA00023065"/>
    </source>
</evidence>
<dbReference type="GO" id="GO:0015078">
    <property type="term" value="F:proton transmembrane transporter activity"/>
    <property type="evidence" value="ECO:0007669"/>
    <property type="project" value="UniProtKB-UniRule"/>
</dbReference>
<dbReference type="HAMAP" id="MF_01308">
    <property type="entry name" value="CemA_PxcA"/>
    <property type="match status" value="1"/>
</dbReference>
<organism evidence="9 10">
    <name type="scientific">Plectonema cf. radiosum LEGE 06105</name>
    <dbReference type="NCBI Taxonomy" id="945769"/>
    <lineage>
        <taxon>Bacteria</taxon>
        <taxon>Bacillati</taxon>
        <taxon>Cyanobacteriota</taxon>
        <taxon>Cyanophyceae</taxon>
        <taxon>Oscillatoriophycideae</taxon>
        <taxon>Oscillatoriales</taxon>
        <taxon>Microcoleaceae</taxon>
        <taxon>Plectonema</taxon>
    </lineage>
</organism>
<proteinExistence type="inferred from homology"/>
<sequence>MTSTLPSKRAYILVEKLKQYVRFSSQRIFTTPERALENAYHLALKIKEIEQETESANDSKVLSSVLRADLDKNLTMLKMRLAEFKASSFLLGNLSRKNVSKLKFIEEIINKYTEIDEVSQSLLALPESNLPTIANSENFTEKTGALPRSIGRTINKIKTDFNPRSESEYINNFRSSRIKTRMAVQLLMSLVIVPVLAQNLSKQFLIYPIVERVRDANQSQMFLHEEMKEEAFHELNSFEEGLKFETLIHNAPQLSTEVIESKVQHKAQEIAKDYRKKSSTAISNVFADFVGIFAFAMVMLFSKKRVIALKSFMNDIVYGLSDSAKAFILILLTDIFVGFHSPHGWEVILEGISNHLGIAANHSVIFLFIATFPVVLDSIFKYWIFRYMSRMSPSAVATFKNMNE</sequence>
<evidence type="ECO:0000256" key="3">
    <source>
        <dbReference type="ARBA" id="ARBA00022692"/>
    </source>
</evidence>
<accession>A0A8J7F520</accession>
<comment type="similarity">
    <text evidence="8">Belongs to the CemA family.</text>
</comment>
<comment type="subcellular location">
    <subcellularLocation>
        <location evidence="8">Cell inner membrane</location>
        <topology evidence="8">Multi-pass membrane protein</topology>
    </subcellularLocation>
    <subcellularLocation>
        <location evidence="1">Membrane</location>
        <topology evidence="1">Multi-pass membrane protein</topology>
    </subcellularLocation>
</comment>
<evidence type="ECO:0000256" key="4">
    <source>
        <dbReference type="ARBA" id="ARBA00022781"/>
    </source>
</evidence>
<name>A0A8J7F520_9CYAN</name>
<evidence type="ECO:0000313" key="9">
    <source>
        <dbReference type="EMBL" id="MBE9216636.1"/>
    </source>
</evidence>
<keyword evidence="8" id="KW-1003">Cell membrane</keyword>
<evidence type="ECO:0000256" key="7">
    <source>
        <dbReference type="ARBA" id="ARBA00023136"/>
    </source>
</evidence>
<dbReference type="Pfam" id="PF03040">
    <property type="entry name" value="CemA"/>
    <property type="match status" value="1"/>
</dbReference>
<dbReference type="AlphaFoldDB" id="A0A8J7F520"/>
<gene>
    <name evidence="8" type="primary">pxcA</name>
    <name evidence="9" type="ORF">IQ247_28925</name>
</gene>
<dbReference type="Proteomes" id="UP000620559">
    <property type="component" value="Unassembled WGS sequence"/>
</dbReference>
<keyword evidence="4 8" id="KW-0375">Hydrogen ion transport</keyword>
<evidence type="ECO:0000313" key="10">
    <source>
        <dbReference type="Proteomes" id="UP000620559"/>
    </source>
</evidence>
<keyword evidence="3 8" id="KW-0812">Transmembrane</keyword>
<dbReference type="EMBL" id="JADEWL010000186">
    <property type="protein sequence ID" value="MBE9216636.1"/>
    <property type="molecule type" value="Genomic_DNA"/>
</dbReference>
<evidence type="ECO:0000256" key="1">
    <source>
        <dbReference type="ARBA" id="ARBA00004141"/>
    </source>
</evidence>
<keyword evidence="5 8" id="KW-1133">Transmembrane helix</keyword>
<feature type="transmembrane region" description="Helical" evidence="8">
    <location>
        <begin position="281"/>
        <end position="302"/>
    </location>
</feature>
<dbReference type="PANTHER" id="PTHR33650:SF2">
    <property type="entry name" value="CHLOROPLAST ENVELOPE MEMBRANE PROTEIN"/>
    <property type="match status" value="1"/>
</dbReference>
<reference evidence="9" key="1">
    <citation type="submission" date="2020-10" db="EMBL/GenBank/DDBJ databases">
        <authorList>
            <person name="Castelo-Branco R."/>
            <person name="Eusebio N."/>
            <person name="Adriana R."/>
            <person name="Vieira A."/>
            <person name="Brugerolle De Fraissinette N."/>
            <person name="Rezende De Castro R."/>
            <person name="Schneider M.P."/>
            <person name="Vasconcelos V."/>
            <person name="Leao P.N."/>
        </authorList>
    </citation>
    <scope>NUCLEOTIDE SEQUENCE</scope>
    <source>
        <strain evidence="9">LEGE 06105</strain>
    </source>
</reference>
<feature type="transmembrane region" description="Helical" evidence="8">
    <location>
        <begin position="363"/>
        <end position="384"/>
    </location>
</feature>
<keyword evidence="6 8" id="KW-0406">Ion transport</keyword>
<dbReference type="InterPro" id="IPR004282">
    <property type="entry name" value="CemA"/>
</dbReference>
<evidence type="ECO:0000256" key="2">
    <source>
        <dbReference type="ARBA" id="ARBA00022448"/>
    </source>
</evidence>